<evidence type="ECO:0000256" key="1">
    <source>
        <dbReference type="SAM" id="MobiDB-lite"/>
    </source>
</evidence>
<protein>
    <recommendedName>
        <fullName evidence="2">F-box domain-containing protein</fullName>
    </recommendedName>
</protein>
<dbReference type="InterPro" id="IPR036047">
    <property type="entry name" value="F-box-like_dom_sf"/>
</dbReference>
<reference evidence="3" key="1">
    <citation type="submission" date="2023-03" db="EMBL/GenBank/DDBJ databases">
        <title>Massive genome expansion in bonnet fungi (Mycena s.s.) driven by repeated elements and novel gene families across ecological guilds.</title>
        <authorList>
            <consortium name="Lawrence Berkeley National Laboratory"/>
            <person name="Harder C.B."/>
            <person name="Miyauchi S."/>
            <person name="Viragh M."/>
            <person name="Kuo A."/>
            <person name="Thoen E."/>
            <person name="Andreopoulos B."/>
            <person name="Lu D."/>
            <person name="Skrede I."/>
            <person name="Drula E."/>
            <person name="Henrissat B."/>
            <person name="Morin E."/>
            <person name="Kohler A."/>
            <person name="Barry K."/>
            <person name="LaButti K."/>
            <person name="Morin E."/>
            <person name="Salamov A."/>
            <person name="Lipzen A."/>
            <person name="Mereny Z."/>
            <person name="Hegedus B."/>
            <person name="Baldrian P."/>
            <person name="Stursova M."/>
            <person name="Weitz H."/>
            <person name="Taylor A."/>
            <person name="Grigoriev I.V."/>
            <person name="Nagy L.G."/>
            <person name="Martin F."/>
            <person name="Kauserud H."/>
        </authorList>
    </citation>
    <scope>NUCLEOTIDE SEQUENCE</scope>
    <source>
        <strain evidence="3">9284</strain>
    </source>
</reference>
<feature type="domain" description="F-box" evidence="2">
    <location>
        <begin position="1"/>
        <end position="44"/>
    </location>
</feature>
<proteinExistence type="predicted"/>
<sequence>MPELPPELVLELFPHFTLKALIAAEGVCRQWKEFVVTTDVYPPRRSLLNLYQKIICDPLFRDVHTRPWLWENLRPFDRQAYLDHIYAQHNYIPEEFRLWILEWPNKAVIGCAWPGLPAAYCAEEADDIERFVGYNHLGCLTPKLHKIVVDLKCISPPDASSDGDGMLDQLEEDVEDEHSEDGENESGSDEEYPEDYYRNRRTPFSYVRPSGPEPAEFDFPALLIWEKSGWGQVFLALTPPSESPFAVYDMSRDNGVYYSGQNRQYVTWIDWLEAQLRRMHRAADWEAPLHNRIHPEHSTEHMDPWFRTLARAPPLWTEEDEERYRLARLGDL</sequence>
<dbReference type="AlphaFoldDB" id="A0AAD7FES7"/>
<dbReference type="PROSITE" id="PS50181">
    <property type="entry name" value="FBOX"/>
    <property type="match status" value="1"/>
</dbReference>
<dbReference type="Proteomes" id="UP001221142">
    <property type="component" value="Unassembled WGS sequence"/>
</dbReference>
<comment type="caution">
    <text evidence="3">The sequence shown here is derived from an EMBL/GenBank/DDBJ whole genome shotgun (WGS) entry which is preliminary data.</text>
</comment>
<evidence type="ECO:0000313" key="4">
    <source>
        <dbReference type="Proteomes" id="UP001221142"/>
    </source>
</evidence>
<accession>A0AAD7FES7</accession>
<dbReference type="EMBL" id="JARKIF010000018">
    <property type="protein sequence ID" value="KAJ7619615.1"/>
    <property type="molecule type" value="Genomic_DNA"/>
</dbReference>
<evidence type="ECO:0000259" key="2">
    <source>
        <dbReference type="PROSITE" id="PS50181"/>
    </source>
</evidence>
<dbReference type="InterPro" id="IPR001810">
    <property type="entry name" value="F-box_dom"/>
</dbReference>
<dbReference type="SUPFAM" id="SSF81383">
    <property type="entry name" value="F-box domain"/>
    <property type="match status" value="1"/>
</dbReference>
<evidence type="ECO:0000313" key="3">
    <source>
        <dbReference type="EMBL" id="KAJ7619615.1"/>
    </source>
</evidence>
<keyword evidence="4" id="KW-1185">Reference proteome</keyword>
<dbReference type="CDD" id="cd09917">
    <property type="entry name" value="F-box_SF"/>
    <property type="match status" value="1"/>
</dbReference>
<gene>
    <name evidence="3" type="ORF">FB45DRAFT_161751</name>
</gene>
<name>A0AAD7FES7_9AGAR</name>
<dbReference type="Pfam" id="PF12937">
    <property type="entry name" value="F-box-like"/>
    <property type="match status" value="1"/>
</dbReference>
<feature type="compositionally biased region" description="Acidic residues" evidence="1">
    <location>
        <begin position="172"/>
        <end position="194"/>
    </location>
</feature>
<organism evidence="3 4">
    <name type="scientific">Roridomyces roridus</name>
    <dbReference type="NCBI Taxonomy" id="1738132"/>
    <lineage>
        <taxon>Eukaryota</taxon>
        <taxon>Fungi</taxon>
        <taxon>Dikarya</taxon>
        <taxon>Basidiomycota</taxon>
        <taxon>Agaricomycotina</taxon>
        <taxon>Agaricomycetes</taxon>
        <taxon>Agaricomycetidae</taxon>
        <taxon>Agaricales</taxon>
        <taxon>Marasmiineae</taxon>
        <taxon>Mycenaceae</taxon>
        <taxon>Roridomyces</taxon>
    </lineage>
</organism>
<feature type="region of interest" description="Disordered" evidence="1">
    <location>
        <begin position="172"/>
        <end position="195"/>
    </location>
</feature>